<protein>
    <recommendedName>
        <fullName evidence="3">Ig-like domain-containing protein</fullName>
    </recommendedName>
</protein>
<keyword evidence="2" id="KW-1185">Reference proteome</keyword>
<sequence length="282" mass="28741">MNGRHRRRVVAGLLVLLTVQVGLVGPASAAVPGLEIAPPATSASNSSEFKSATASCPAGKVVVGTGARINGGGGDVVLDEVVPREGSVFVGAYEDEDGTTANWSVTAFAVCANRPSGYIITNAVSTTAVRFETELSATCPAGRRALGGGAQITGGLGEVSIDDVFPGETSSHTKGFADQTGNAGAWSITAFAICAFDPGGLQVVFPQNSSVPGSPTSSFEFQQCPAGKRLISTGWDFINSLGQVLITGSVPNTNATLVTVHEDDDGYNANWQVTTIAVCAFA</sequence>
<dbReference type="Proteomes" id="UP001595690">
    <property type="component" value="Unassembled WGS sequence"/>
</dbReference>
<evidence type="ECO:0000313" key="1">
    <source>
        <dbReference type="EMBL" id="MFC3890717.1"/>
    </source>
</evidence>
<gene>
    <name evidence="1" type="ORF">ACFOWZ_04475</name>
</gene>
<proteinExistence type="predicted"/>
<reference evidence="2" key="1">
    <citation type="journal article" date="2019" name="Int. J. Syst. Evol. Microbiol.">
        <title>The Global Catalogue of Microorganisms (GCM) 10K type strain sequencing project: providing services to taxonomists for standard genome sequencing and annotation.</title>
        <authorList>
            <consortium name="The Broad Institute Genomics Platform"/>
            <consortium name="The Broad Institute Genome Sequencing Center for Infectious Disease"/>
            <person name="Wu L."/>
            <person name="Ma J."/>
        </authorList>
    </citation>
    <scope>NUCLEOTIDE SEQUENCE [LARGE SCALE GENOMIC DNA]</scope>
    <source>
        <strain evidence="2">CGMCC 4.7405</strain>
    </source>
</reference>
<evidence type="ECO:0008006" key="3">
    <source>
        <dbReference type="Google" id="ProtNLM"/>
    </source>
</evidence>
<evidence type="ECO:0000313" key="2">
    <source>
        <dbReference type="Proteomes" id="UP001595690"/>
    </source>
</evidence>
<name>A0ABV8BKS3_9PSEU</name>
<organism evidence="1 2">
    <name type="scientific">Lentzea rhizosphaerae</name>
    <dbReference type="NCBI Taxonomy" id="2041025"/>
    <lineage>
        <taxon>Bacteria</taxon>
        <taxon>Bacillati</taxon>
        <taxon>Actinomycetota</taxon>
        <taxon>Actinomycetes</taxon>
        <taxon>Pseudonocardiales</taxon>
        <taxon>Pseudonocardiaceae</taxon>
        <taxon>Lentzea</taxon>
    </lineage>
</organism>
<comment type="caution">
    <text evidence="1">The sequence shown here is derived from an EMBL/GenBank/DDBJ whole genome shotgun (WGS) entry which is preliminary data.</text>
</comment>
<dbReference type="EMBL" id="JBHRZI010000005">
    <property type="protein sequence ID" value="MFC3890717.1"/>
    <property type="molecule type" value="Genomic_DNA"/>
</dbReference>
<accession>A0ABV8BKS3</accession>
<dbReference type="RefSeq" id="WP_382369072.1">
    <property type="nucleotide sequence ID" value="NZ_JBHRZI010000005.1"/>
</dbReference>